<proteinExistence type="predicted"/>
<dbReference type="Pfam" id="PF04077">
    <property type="entry name" value="DsrH"/>
    <property type="match status" value="1"/>
</dbReference>
<sequence length="96" mass="10938">MILHTVSESPFNHFSLQHCLERLSDDDILLLINDAVIIGQSTTPYQQALLALHKQGRLFLLEADLKSRDIDTNVGEIIDYKKFVELAVQCKSQIAW</sequence>
<evidence type="ECO:0000313" key="1">
    <source>
        <dbReference type="EMBL" id="MEL0630314.1"/>
    </source>
</evidence>
<dbReference type="Proteomes" id="UP001369082">
    <property type="component" value="Unassembled WGS sequence"/>
</dbReference>
<dbReference type="InterPro" id="IPR007215">
    <property type="entry name" value="Sulphur_relay_TusB/DsrH"/>
</dbReference>
<accession>A0ABU9GSY5</accession>
<name>A0ABU9GSY5_9GAMM</name>
<dbReference type="SUPFAM" id="SSF75169">
    <property type="entry name" value="DsrEFH-like"/>
    <property type="match status" value="1"/>
</dbReference>
<protein>
    <submittedName>
        <fullName evidence="1">Sulfurtransferase complex subunit TusB</fullName>
    </submittedName>
</protein>
<dbReference type="PANTHER" id="PTHR37526">
    <property type="entry name" value="PROTEIN TUSB"/>
    <property type="match status" value="1"/>
</dbReference>
<keyword evidence="2" id="KW-1185">Reference proteome</keyword>
<reference evidence="1 2" key="1">
    <citation type="submission" date="2024-02" db="EMBL/GenBank/DDBJ databases">
        <title>Bacteria isolated from the canopy kelp, Nereocystis luetkeana.</title>
        <authorList>
            <person name="Pfister C.A."/>
            <person name="Younker I.T."/>
            <person name="Light S.H."/>
        </authorList>
    </citation>
    <scope>NUCLEOTIDE SEQUENCE [LARGE SCALE GENOMIC DNA]</scope>
    <source>
        <strain evidence="1 2">TI.1.05</strain>
    </source>
</reference>
<dbReference type="RefSeq" id="WP_341598443.1">
    <property type="nucleotide sequence ID" value="NZ_JBAKAZ010000049.1"/>
</dbReference>
<dbReference type="PANTHER" id="PTHR37526:SF1">
    <property type="entry name" value="PROTEIN TUSB"/>
    <property type="match status" value="1"/>
</dbReference>
<gene>
    <name evidence="1" type="primary">tusB</name>
    <name evidence="1" type="ORF">V6256_11920</name>
</gene>
<dbReference type="NCBIfam" id="TIGR03011">
    <property type="entry name" value="sulf_tusB_dsrH"/>
    <property type="match status" value="1"/>
</dbReference>
<dbReference type="EMBL" id="JBAKAZ010000049">
    <property type="protein sequence ID" value="MEL0630314.1"/>
    <property type="molecule type" value="Genomic_DNA"/>
</dbReference>
<dbReference type="Gene3D" id="3.40.1260.10">
    <property type="entry name" value="DsrEFH-like"/>
    <property type="match status" value="1"/>
</dbReference>
<evidence type="ECO:0000313" key="2">
    <source>
        <dbReference type="Proteomes" id="UP001369082"/>
    </source>
</evidence>
<organism evidence="1 2">
    <name type="scientific">Psychromonas aquatilis</name>
    <dbReference type="NCBI Taxonomy" id="2005072"/>
    <lineage>
        <taxon>Bacteria</taxon>
        <taxon>Pseudomonadati</taxon>
        <taxon>Pseudomonadota</taxon>
        <taxon>Gammaproteobacteria</taxon>
        <taxon>Alteromonadales</taxon>
        <taxon>Psychromonadaceae</taxon>
        <taxon>Psychromonas</taxon>
    </lineage>
</organism>
<dbReference type="InterPro" id="IPR027396">
    <property type="entry name" value="DsrEFH-like"/>
</dbReference>
<comment type="caution">
    <text evidence="1">The sequence shown here is derived from an EMBL/GenBank/DDBJ whole genome shotgun (WGS) entry which is preliminary data.</text>
</comment>